<feature type="coiled-coil region" evidence="6">
    <location>
        <begin position="338"/>
        <end position="365"/>
    </location>
</feature>
<keyword evidence="6" id="KW-0175">Coiled coil</keyword>
<proteinExistence type="predicted"/>
<dbReference type="Pfam" id="PF21787">
    <property type="entry name" value="TNP-like_RNaseH_N"/>
    <property type="match status" value="1"/>
</dbReference>
<accession>A0A9J6ENV8</accession>
<evidence type="ECO:0000259" key="8">
    <source>
        <dbReference type="PROSITE" id="PS50950"/>
    </source>
</evidence>
<evidence type="ECO:0000256" key="5">
    <source>
        <dbReference type="PROSITE-ProRule" id="PRU00309"/>
    </source>
</evidence>
<evidence type="ECO:0000256" key="3">
    <source>
        <dbReference type="ARBA" id="ARBA00022833"/>
    </source>
</evidence>
<dbReference type="SUPFAM" id="SSF57716">
    <property type="entry name" value="Glucocorticoid receptor-like (DNA-binding domain)"/>
    <property type="match status" value="1"/>
</dbReference>
<dbReference type="GO" id="GO:0003700">
    <property type="term" value="F:DNA-binding transcription factor activity"/>
    <property type="evidence" value="ECO:0007669"/>
    <property type="project" value="TreeGrafter"/>
</dbReference>
<evidence type="ECO:0000256" key="6">
    <source>
        <dbReference type="SAM" id="Coils"/>
    </source>
</evidence>
<protein>
    <recommendedName>
        <fullName evidence="8">THAP-type domain-containing protein</fullName>
    </recommendedName>
</protein>
<dbReference type="GO" id="GO:0000978">
    <property type="term" value="F:RNA polymerase II cis-regulatory region sequence-specific DNA binding"/>
    <property type="evidence" value="ECO:0007669"/>
    <property type="project" value="TreeGrafter"/>
</dbReference>
<dbReference type="SMART" id="SM00980">
    <property type="entry name" value="THAP"/>
    <property type="match status" value="1"/>
</dbReference>
<gene>
    <name evidence="9" type="ORF">HPB51_018569</name>
</gene>
<dbReference type="Pfam" id="PF05485">
    <property type="entry name" value="THAP"/>
    <property type="match status" value="1"/>
</dbReference>
<evidence type="ECO:0000256" key="7">
    <source>
        <dbReference type="SAM" id="MobiDB-lite"/>
    </source>
</evidence>
<dbReference type="OrthoDB" id="6495475at2759"/>
<sequence length="604" mass="68421">MAKPVKRQTHCFAPGCSTGYVSARKEGVKRFVFTVPNDEDRLKAWQRYVPRGDKLLDQTAVLCELHFEQRFIVRDYTHIVNGEVVKILRGRPCLTDDAIPSIFPNTPSYLSKKLPQKRSSRTSRGEVIGKKRKVNDENELPSMEHDSSLDVTTNGERVPGASCTVEKLEHMKGEKLPSKYWSMCLLADAPNAAAFTVCAQDGDSECFKKLVLCSAEDTRYHCVVFVQGKVVKKVDVFGVNAVESLLHSINEMVVCSGFEQGAIPLEWLNSSNQSKYRTHGNKLYSKSCSGTSQDQRPCIHCRYLRKLFLNQAFYKKRKARVATGYRASKKLIMRGRQLRREKAKVSELKQMLAKMKQSNSALSESNLQESLSKLPEKQRQQVQCFEAAKRKGTQGIKYSDEWLRDCIIMRMKSPKLYEHIRKYKIMVLPSKSCLNKYVRNYKSNFGFNDNVFAAIEEKTKSIDEFHRHRGLLIDELKLSESLKVTSTGLIEGFVDLGKYTSLDQSTQTCDHGLVVLYQPFSGNFQQILGVFGSHGNVKADVLAKIIVDATLTAEKSGLFVDFVTTDGASWNRSMWRQFGIKGSSKSVVCKVKHPADHSRSLHFL</sequence>
<dbReference type="OMA" id="TINWIYE"/>
<dbReference type="Proteomes" id="UP000821866">
    <property type="component" value="Chromosome 11"/>
</dbReference>
<feature type="region of interest" description="Disordered" evidence="7">
    <location>
        <begin position="111"/>
        <end position="151"/>
    </location>
</feature>
<evidence type="ECO:0000256" key="4">
    <source>
        <dbReference type="ARBA" id="ARBA00023125"/>
    </source>
</evidence>
<dbReference type="InterPro" id="IPR048365">
    <property type="entry name" value="TNP-like_RNaseH_N"/>
</dbReference>
<keyword evidence="10" id="KW-1185">Reference proteome</keyword>
<dbReference type="EMBL" id="JABSTU010000003">
    <property type="protein sequence ID" value="KAH8036155.1"/>
    <property type="molecule type" value="Genomic_DNA"/>
</dbReference>
<dbReference type="AlphaFoldDB" id="A0A9J6ENV8"/>
<dbReference type="InterPro" id="IPR026516">
    <property type="entry name" value="THAP1/10"/>
</dbReference>
<evidence type="ECO:0000313" key="10">
    <source>
        <dbReference type="Proteomes" id="UP000821866"/>
    </source>
</evidence>
<dbReference type="GO" id="GO:0008270">
    <property type="term" value="F:zinc ion binding"/>
    <property type="evidence" value="ECO:0007669"/>
    <property type="project" value="UniProtKB-KW"/>
</dbReference>
<keyword evidence="1" id="KW-0479">Metal-binding</keyword>
<dbReference type="PANTHER" id="PTHR46600">
    <property type="entry name" value="THAP DOMAIN-CONTAINING"/>
    <property type="match status" value="1"/>
</dbReference>
<dbReference type="InterPro" id="IPR006612">
    <property type="entry name" value="THAP_Znf"/>
</dbReference>
<dbReference type="GO" id="GO:0006357">
    <property type="term" value="P:regulation of transcription by RNA polymerase II"/>
    <property type="evidence" value="ECO:0007669"/>
    <property type="project" value="TreeGrafter"/>
</dbReference>
<comment type="caution">
    <text evidence="9">The sequence shown here is derived from an EMBL/GenBank/DDBJ whole genome shotgun (WGS) entry which is preliminary data.</text>
</comment>
<feature type="domain" description="THAP-type" evidence="8">
    <location>
        <begin position="7"/>
        <end position="103"/>
    </location>
</feature>
<evidence type="ECO:0000256" key="2">
    <source>
        <dbReference type="ARBA" id="ARBA00022771"/>
    </source>
</evidence>
<dbReference type="PANTHER" id="PTHR46600:SF7">
    <property type="entry name" value="SI:DKEY-228B2.6-RELATED"/>
    <property type="match status" value="1"/>
</dbReference>
<name>A0A9J6ENV8_RHIMP</name>
<keyword evidence="2 5" id="KW-0863">Zinc-finger</keyword>
<reference evidence="9" key="2">
    <citation type="submission" date="2021-09" db="EMBL/GenBank/DDBJ databases">
        <authorList>
            <person name="Jia N."/>
            <person name="Wang J."/>
            <person name="Shi W."/>
            <person name="Du L."/>
            <person name="Sun Y."/>
            <person name="Zhan W."/>
            <person name="Jiang J."/>
            <person name="Wang Q."/>
            <person name="Zhang B."/>
            <person name="Ji P."/>
            <person name="Sakyi L.B."/>
            <person name="Cui X."/>
            <person name="Yuan T."/>
            <person name="Jiang B."/>
            <person name="Yang W."/>
            <person name="Lam T.T.-Y."/>
            <person name="Chang Q."/>
            <person name="Ding S."/>
            <person name="Wang X."/>
            <person name="Zhu J."/>
            <person name="Ruan X."/>
            <person name="Zhao L."/>
            <person name="Wei J."/>
            <person name="Que T."/>
            <person name="Du C."/>
            <person name="Cheng J."/>
            <person name="Dai P."/>
            <person name="Han X."/>
            <person name="Huang E."/>
            <person name="Gao Y."/>
            <person name="Liu J."/>
            <person name="Shao H."/>
            <person name="Ye R."/>
            <person name="Li L."/>
            <person name="Wei W."/>
            <person name="Wang X."/>
            <person name="Wang C."/>
            <person name="Huo Q."/>
            <person name="Li W."/>
            <person name="Guo W."/>
            <person name="Chen H."/>
            <person name="Chen S."/>
            <person name="Zhou L."/>
            <person name="Zhou L."/>
            <person name="Ni X."/>
            <person name="Tian J."/>
            <person name="Zhou Y."/>
            <person name="Sheng Y."/>
            <person name="Liu T."/>
            <person name="Pan Y."/>
            <person name="Xia L."/>
            <person name="Li J."/>
            <person name="Zhao F."/>
            <person name="Cao W."/>
        </authorList>
    </citation>
    <scope>NUCLEOTIDE SEQUENCE</scope>
    <source>
        <strain evidence="9">Rmic-2018</strain>
        <tissue evidence="9">Larvae</tissue>
    </source>
</reference>
<reference evidence="9" key="1">
    <citation type="journal article" date="2020" name="Cell">
        <title>Large-Scale Comparative Analyses of Tick Genomes Elucidate Their Genetic Diversity and Vector Capacities.</title>
        <authorList>
            <consortium name="Tick Genome and Microbiome Consortium (TIGMIC)"/>
            <person name="Jia N."/>
            <person name="Wang J."/>
            <person name="Shi W."/>
            <person name="Du L."/>
            <person name="Sun Y."/>
            <person name="Zhan W."/>
            <person name="Jiang J.F."/>
            <person name="Wang Q."/>
            <person name="Zhang B."/>
            <person name="Ji P."/>
            <person name="Bell-Sakyi L."/>
            <person name="Cui X.M."/>
            <person name="Yuan T.T."/>
            <person name="Jiang B.G."/>
            <person name="Yang W.F."/>
            <person name="Lam T.T."/>
            <person name="Chang Q.C."/>
            <person name="Ding S.J."/>
            <person name="Wang X.J."/>
            <person name="Zhu J.G."/>
            <person name="Ruan X.D."/>
            <person name="Zhao L."/>
            <person name="Wei J.T."/>
            <person name="Ye R.Z."/>
            <person name="Que T.C."/>
            <person name="Du C.H."/>
            <person name="Zhou Y.H."/>
            <person name="Cheng J.X."/>
            <person name="Dai P.F."/>
            <person name="Guo W.B."/>
            <person name="Han X.H."/>
            <person name="Huang E.J."/>
            <person name="Li L.F."/>
            <person name="Wei W."/>
            <person name="Gao Y.C."/>
            <person name="Liu J.Z."/>
            <person name="Shao H.Z."/>
            <person name="Wang X."/>
            <person name="Wang C.C."/>
            <person name="Yang T.C."/>
            <person name="Huo Q.B."/>
            <person name="Li W."/>
            <person name="Chen H.Y."/>
            <person name="Chen S.E."/>
            <person name="Zhou L.G."/>
            <person name="Ni X.B."/>
            <person name="Tian J.H."/>
            <person name="Sheng Y."/>
            <person name="Liu T."/>
            <person name="Pan Y.S."/>
            <person name="Xia L.Y."/>
            <person name="Li J."/>
            <person name="Zhao F."/>
            <person name="Cao W.C."/>
        </authorList>
    </citation>
    <scope>NUCLEOTIDE SEQUENCE</scope>
    <source>
        <strain evidence="9">Rmic-2018</strain>
    </source>
</reference>
<dbReference type="VEuPathDB" id="VectorBase:LOC119181168"/>
<keyword evidence="4 5" id="KW-0238">DNA-binding</keyword>
<keyword evidence="3" id="KW-0862">Zinc</keyword>
<dbReference type="GO" id="GO:0005634">
    <property type="term" value="C:nucleus"/>
    <property type="evidence" value="ECO:0007669"/>
    <property type="project" value="TreeGrafter"/>
</dbReference>
<organism evidence="9 10">
    <name type="scientific">Rhipicephalus microplus</name>
    <name type="common">Cattle tick</name>
    <name type="synonym">Boophilus microplus</name>
    <dbReference type="NCBI Taxonomy" id="6941"/>
    <lineage>
        <taxon>Eukaryota</taxon>
        <taxon>Metazoa</taxon>
        <taxon>Ecdysozoa</taxon>
        <taxon>Arthropoda</taxon>
        <taxon>Chelicerata</taxon>
        <taxon>Arachnida</taxon>
        <taxon>Acari</taxon>
        <taxon>Parasitiformes</taxon>
        <taxon>Ixodida</taxon>
        <taxon>Ixodoidea</taxon>
        <taxon>Ixodidae</taxon>
        <taxon>Rhipicephalinae</taxon>
        <taxon>Rhipicephalus</taxon>
        <taxon>Boophilus</taxon>
    </lineage>
</organism>
<evidence type="ECO:0000313" key="9">
    <source>
        <dbReference type="EMBL" id="KAH8036155.1"/>
    </source>
</evidence>
<evidence type="ECO:0000256" key="1">
    <source>
        <dbReference type="ARBA" id="ARBA00022723"/>
    </source>
</evidence>
<dbReference type="PROSITE" id="PS50950">
    <property type="entry name" value="ZF_THAP"/>
    <property type="match status" value="1"/>
</dbReference>